<reference evidence="1" key="1">
    <citation type="journal article" date="2019" name="bioRxiv">
        <title>The Genome of the Zebra Mussel, Dreissena polymorpha: A Resource for Invasive Species Research.</title>
        <authorList>
            <person name="McCartney M.A."/>
            <person name="Auch B."/>
            <person name="Kono T."/>
            <person name="Mallez S."/>
            <person name="Zhang Y."/>
            <person name="Obille A."/>
            <person name="Becker A."/>
            <person name="Abrahante J.E."/>
            <person name="Garbe J."/>
            <person name="Badalamenti J.P."/>
            <person name="Herman A."/>
            <person name="Mangelson H."/>
            <person name="Liachko I."/>
            <person name="Sullivan S."/>
            <person name="Sone E.D."/>
            <person name="Koren S."/>
            <person name="Silverstein K.A.T."/>
            <person name="Beckman K.B."/>
            <person name="Gohl D.M."/>
        </authorList>
    </citation>
    <scope>NUCLEOTIDE SEQUENCE</scope>
    <source>
        <strain evidence="1">Duluth1</strain>
        <tissue evidence="1">Whole animal</tissue>
    </source>
</reference>
<accession>A0A9D4D1I2</accession>
<proteinExistence type="predicted"/>
<gene>
    <name evidence="1" type="ORF">DPMN_042985</name>
</gene>
<evidence type="ECO:0000313" key="2">
    <source>
        <dbReference type="Proteomes" id="UP000828390"/>
    </source>
</evidence>
<comment type="caution">
    <text evidence="1">The sequence shown here is derived from an EMBL/GenBank/DDBJ whole genome shotgun (WGS) entry which is preliminary data.</text>
</comment>
<dbReference type="AlphaFoldDB" id="A0A9D4D1I2"/>
<reference evidence="1" key="2">
    <citation type="submission" date="2020-11" db="EMBL/GenBank/DDBJ databases">
        <authorList>
            <person name="McCartney M.A."/>
            <person name="Auch B."/>
            <person name="Kono T."/>
            <person name="Mallez S."/>
            <person name="Becker A."/>
            <person name="Gohl D.M."/>
            <person name="Silverstein K.A.T."/>
            <person name="Koren S."/>
            <person name="Bechman K.B."/>
            <person name="Herman A."/>
            <person name="Abrahante J.E."/>
            <person name="Garbe J."/>
        </authorList>
    </citation>
    <scope>NUCLEOTIDE SEQUENCE</scope>
    <source>
        <strain evidence="1">Duluth1</strain>
        <tissue evidence="1">Whole animal</tissue>
    </source>
</reference>
<evidence type="ECO:0000313" key="1">
    <source>
        <dbReference type="EMBL" id="KAH3736422.1"/>
    </source>
</evidence>
<organism evidence="1 2">
    <name type="scientific">Dreissena polymorpha</name>
    <name type="common">Zebra mussel</name>
    <name type="synonym">Mytilus polymorpha</name>
    <dbReference type="NCBI Taxonomy" id="45954"/>
    <lineage>
        <taxon>Eukaryota</taxon>
        <taxon>Metazoa</taxon>
        <taxon>Spiralia</taxon>
        <taxon>Lophotrochozoa</taxon>
        <taxon>Mollusca</taxon>
        <taxon>Bivalvia</taxon>
        <taxon>Autobranchia</taxon>
        <taxon>Heteroconchia</taxon>
        <taxon>Euheterodonta</taxon>
        <taxon>Imparidentia</taxon>
        <taxon>Neoheterodontei</taxon>
        <taxon>Myida</taxon>
        <taxon>Dreissenoidea</taxon>
        <taxon>Dreissenidae</taxon>
        <taxon>Dreissena</taxon>
    </lineage>
</organism>
<dbReference type="Proteomes" id="UP000828390">
    <property type="component" value="Unassembled WGS sequence"/>
</dbReference>
<protein>
    <submittedName>
        <fullName evidence="1">Uncharacterized protein</fullName>
    </submittedName>
</protein>
<sequence length="117" mass="13217">MSDNRNVFFAPRNLGIDTKIINSYFGEIAESKIRAGWNVAFKHVPLACLNELRIDGRSSLLANATGYSRVHIAPEDLPVGLRGTVRDTQDAQFQRRPVSFNVKQLRFNVSIERRISS</sequence>
<dbReference type="EMBL" id="JAIWYP010000011">
    <property type="protein sequence ID" value="KAH3736422.1"/>
    <property type="molecule type" value="Genomic_DNA"/>
</dbReference>
<keyword evidence="2" id="KW-1185">Reference proteome</keyword>
<name>A0A9D4D1I2_DREPO</name>